<evidence type="ECO:0000256" key="3">
    <source>
        <dbReference type="ARBA" id="ARBA00022741"/>
    </source>
</evidence>
<dbReference type="Pfam" id="PF00005">
    <property type="entry name" value="ABC_tran"/>
    <property type="match status" value="1"/>
</dbReference>
<dbReference type="GO" id="GO:0016020">
    <property type="term" value="C:membrane"/>
    <property type="evidence" value="ECO:0007669"/>
    <property type="project" value="InterPro"/>
</dbReference>
<organism evidence="6 7">
    <name type="scientific">Candidatus Methanofastidiosum methylothiophilum</name>
    <dbReference type="NCBI Taxonomy" id="1705564"/>
    <lineage>
        <taxon>Archaea</taxon>
        <taxon>Methanobacteriati</taxon>
        <taxon>Methanobacteriota</taxon>
        <taxon>Stenosarchaea group</taxon>
        <taxon>Candidatus Methanofastidiosia</taxon>
        <taxon>Candidatus Methanofastidiosales</taxon>
        <taxon>Candidatus Methanofastidiosaceae</taxon>
        <taxon>Candidatus Methanofastidiosum</taxon>
    </lineage>
</organism>
<evidence type="ECO:0000313" key="7">
    <source>
        <dbReference type="Proteomes" id="UP000075578"/>
    </source>
</evidence>
<proteinExistence type="inferred from homology"/>
<keyword evidence="4 6" id="KW-0067">ATP-binding</keyword>
<dbReference type="PROSITE" id="PS50893">
    <property type="entry name" value="ABC_TRANSPORTER_2"/>
    <property type="match status" value="1"/>
</dbReference>
<gene>
    <name evidence="6" type="primary">malK_8</name>
    <name evidence="6" type="ORF">AMQ74_01647</name>
</gene>
<keyword evidence="6" id="KW-0378">Hydrolase</keyword>
<sequence length="246" mass="27439">MTDKTVIEVKNVSKVFEIPHEKRNTFKSWFVNPFRKIPKEKFHALNDVSFEVKEGEFLGIIGKNGSGKSTLLKLLAQIYEPSSGSIKIEGTSVPFLELGVGFNPELTGRENIFLNGTILGMSKKYLWSKYDEIVAFSEIGDFIDLQIKNYSSGMVIRLAFSIAIQAKADIFIMDEVLSVGDGAFQKKSLAKMEQLLKSGATVVFVSHSLENVKKYCNRVLIMDKGVKVFDGDTNEGVDKYNQMLAG</sequence>
<dbReference type="InterPro" id="IPR015860">
    <property type="entry name" value="ABC_transpr_TagH-like"/>
</dbReference>
<accession>A0A150IS13</accession>
<dbReference type="PANTHER" id="PTHR46743:SF2">
    <property type="entry name" value="TEICHOIC ACIDS EXPORT ATP-BINDING PROTEIN TAGH"/>
    <property type="match status" value="1"/>
</dbReference>
<dbReference type="InterPro" id="IPR003593">
    <property type="entry name" value="AAA+_ATPase"/>
</dbReference>
<dbReference type="CDD" id="cd03220">
    <property type="entry name" value="ABC_KpsT_Wzt"/>
    <property type="match status" value="1"/>
</dbReference>
<dbReference type="Proteomes" id="UP000075578">
    <property type="component" value="Unassembled WGS sequence"/>
</dbReference>
<keyword evidence="2" id="KW-0813">Transport</keyword>
<dbReference type="InterPro" id="IPR003439">
    <property type="entry name" value="ABC_transporter-like_ATP-bd"/>
</dbReference>
<evidence type="ECO:0000256" key="4">
    <source>
        <dbReference type="ARBA" id="ARBA00022840"/>
    </source>
</evidence>
<dbReference type="PANTHER" id="PTHR46743">
    <property type="entry name" value="TEICHOIC ACIDS EXPORT ATP-BINDING PROTEIN TAGH"/>
    <property type="match status" value="1"/>
</dbReference>
<dbReference type="SUPFAM" id="SSF52540">
    <property type="entry name" value="P-loop containing nucleoside triphosphate hydrolases"/>
    <property type="match status" value="1"/>
</dbReference>
<dbReference type="InterPro" id="IPR050683">
    <property type="entry name" value="Bact_Polysacc_Export_ATP-bd"/>
</dbReference>
<evidence type="ECO:0000256" key="2">
    <source>
        <dbReference type="ARBA" id="ARBA00022448"/>
    </source>
</evidence>
<reference evidence="6 7" key="1">
    <citation type="journal article" date="2016" name="ISME J.">
        <title>Chasing the elusive Euryarchaeota class WSA2: genomes reveal a uniquely fastidious methyl-reducing methanogen.</title>
        <authorList>
            <person name="Nobu M.K."/>
            <person name="Narihiro T."/>
            <person name="Kuroda K."/>
            <person name="Mei R."/>
            <person name="Liu W.T."/>
        </authorList>
    </citation>
    <scope>NUCLEOTIDE SEQUENCE [LARGE SCALE GENOMIC DNA]</scope>
    <source>
        <strain evidence="6">U1lsi0528_Bin089</strain>
    </source>
</reference>
<dbReference type="GO" id="GO:0140359">
    <property type="term" value="F:ABC-type transporter activity"/>
    <property type="evidence" value="ECO:0007669"/>
    <property type="project" value="InterPro"/>
</dbReference>
<dbReference type="AlphaFoldDB" id="A0A150IS13"/>
<dbReference type="EC" id="3.6.3.19" evidence="6"/>
<keyword evidence="3" id="KW-0547">Nucleotide-binding</keyword>
<evidence type="ECO:0000259" key="5">
    <source>
        <dbReference type="PROSITE" id="PS50893"/>
    </source>
</evidence>
<dbReference type="InterPro" id="IPR027417">
    <property type="entry name" value="P-loop_NTPase"/>
</dbReference>
<evidence type="ECO:0000313" key="6">
    <source>
        <dbReference type="EMBL" id="KYC47819.1"/>
    </source>
</evidence>
<dbReference type="GO" id="GO:0016887">
    <property type="term" value="F:ATP hydrolysis activity"/>
    <property type="evidence" value="ECO:0007669"/>
    <property type="project" value="InterPro"/>
</dbReference>
<protein>
    <submittedName>
        <fullName evidence="6">Trehalose/maltose import ATP-binding protein MalK</fullName>
        <ecNumber evidence="6">3.6.3.19</ecNumber>
    </submittedName>
</protein>
<comment type="caution">
    <text evidence="6">The sequence shown here is derived from an EMBL/GenBank/DDBJ whole genome shotgun (WGS) entry which is preliminary data.</text>
</comment>
<evidence type="ECO:0000256" key="1">
    <source>
        <dbReference type="ARBA" id="ARBA00005417"/>
    </source>
</evidence>
<dbReference type="GO" id="GO:0005524">
    <property type="term" value="F:ATP binding"/>
    <property type="evidence" value="ECO:0007669"/>
    <property type="project" value="UniProtKB-KW"/>
</dbReference>
<feature type="domain" description="ABC transporter" evidence="5">
    <location>
        <begin position="7"/>
        <end position="245"/>
    </location>
</feature>
<dbReference type="EMBL" id="LNGD01000150">
    <property type="protein sequence ID" value="KYC47819.1"/>
    <property type="molecule type" value="Genomic_DNA"/>
</dbReference>
<comment type="similarity">
    <text evidence="1">Belongs to the ABC transporter superfamily.</text>
</comment>
<name>A0A150IS13_9EURY</name>
<dbReference type="Gene3D" id="3.40.50.300">
    <property type="entry name" value="P-loop containing nucleotide triphosphate hydrolases"/>
    <property type="match status" value="1"/>
</dbReference>
<dbReference type="SMART" id="SM00382">
    <property type="entry name" value="AAA"/>
    <property type="match status" value="1"/>
</dbReference>
<dbReference type="PATRIC" id="fig|1705564.3.peg.1757"/>